<dbReference type="InterPro" id="IPR019931">
    <property type="entry name" value="LPXTG_anchor"/>
</dbReference>
<evidence type="ECO:0000256" key="4">
    <source>
        <dbReference type="ARBA" id="ARBA00023088"/>
    </source>
</evidence>
<keyword evidence="2" id="KW-0964">Secreted</keyword>
<keyword evidence="3" id="KW-0732">Signal</keyword>
<evidence type="ECO:0000256" key="3">
    <source>
        <dbReference type="ARBA" id="ARBA00022729"/>
    </source>
</evidence>
<dbReference type="NCBIfam" id="TIGR01167">
    <property type="entry name" value="LPXTG_anchor"/>
    <property type="match status" value="1"/>
</dbReference>
<protein>
    <recommendedName>
        <fullName evidence="7">Gram-positive cocci surface proteins LPxTG domain-containing protein</fullName>
    </recommendedName>
</protein>
<evidence type="ECO:0000256" key="1">
    <source>
        <dbReference type="ARBA" id="ARBA00022512"/>
    </source>
</evidence>
<evidence type="ECO:0000256" key="6">
    <source>
        <dbReference type="SAM" id="Phobius"/>
    </source>
</evidence>
<evidence type="ECO:0000313" key="8">
    <source>
        <dbReference type="EMBL" id="POH72046.1"/>
    </source>
</evidence>
<name>A0A2S3ZS30_ARTGL</name>
<feature type="domain" description="Gram-positive cocci surface proteins LPxTG" evidence="7">
    <location>
        <begin position="271"/>
        <end position="308"/>
    </location>
</feature>
<keyword evidence="1" id="KW-0134">Cell wall</keyword>
<organism evidence="8 9">
    <name type="scientific">Arthrobacter glacialis</name>
    <dbReference type="NCBI Taxonomy" id="1664"/>
    <lineage>
        <taxon>Bacteria</taxon>
        <taxon>Bacillati</taxon>
        <taxon>Actinomycetota</taxon>
        <taxon>Actinomycetes</taxon>
        <taxon>Micrococcales</taxon>
        <taxon>Micrococcaceae</taxon>
        <taxon>Arthrobacter</taxon>
    </lineage>
</organism>
<comment type="caution">
    <text evidence="8">The sequence shown here is derived from an EMBL/GenBank/DDBJ whole genome shotgun (WGS) entry which is preliminary data.</text>
</comment>
<keyword evidence="6" id="KW-0812">Transmembrane</keyword>
<evidence type="ECO:0000313" key="9">
    <source>
        <dbReference type="Proteomes" id="UP000237061"/>
    </source>
</evidence>
<dbReference type="Proteomes" id="UP000237061">
    <property type="component" value="Unassembled WGS sequence"/>
</dbReference>
<evidence type="ECO:0000256" key="5">
    <source>
        <dbReference type="SAM" id="MobiDB-lite"/>
    </source>
</evidence>
<feature type="transmembrane region" description="Helical" evidence="6">
    <location>
        <begin position="279"/>
        <end position="300"/>
    </location>
</feature>
<proteinExistence type="predicted"/>
<evidence type="ECO:0000256" key="2">
    <source>
        <dbReference type="ARBA" id="ARBA00022525"/>
    </source>
</evidence>
<gene>
    <name evidence="8" type="ORF">CVS27_17865</name>
</gene>
<feature type="compositionally biased region" description="Low complexity" evidence="5">
    <location>
        <begin position="242"/>
        <end position="268"/>
    </location>
</feature>
<sequence length="308" mass="30170">MNLANYPATTAVEIKLGTTVLGSITTAADGTGTKAFTIAAGTTPGNLSITATAGTKTATTTLIVTSSPAVTLPSEDTQAGDDLKVSVEHFPADTEVTVSLGGVVLATITTDSIGVGTATVKVPRNTPAGTVDLVVTDGTKTATIQVDVAAAPAVNGPGTSTEVPSIQAGKKFELTMSGFPANSDVSLVLHSTPVLLGTVTTKDDGTVTTTVTIPASTEAGAHTIVASAGSKTASLLVQVSAADKPSPSPSTTKTPASNAPATTATSTAGDLASTGSTSVALALAMGGLLLVMAGAGTLLARRSRRSAH</sequence>
<evidence type="ECO:0000259" key="7">
    <source>
        <dbReference type="PROSITE" id="PS50847"/>
    </source>
</evidence>
<feature type="region of interest" description="Disordered" evidence="5">
    <location>
        <begin position="242"/>
        <end position="272"/>
    </location>
</feature>
<accession>A0A2S3ZS30</accession>
<dbReference type="PROSITE" id="PS50847">
    <property type="entry name" value="GRAM_POS_ANCHORING"/>
    <property type="match status" value="1"/>
</dbReference>
<keyword evidence="6" id="KW-0472">Membrane</keyword>
<keyword evidence="6" id="KW-1133">Transmembrane helix</keyword>
<dbReference type="AlphaFoldDB" id="A0A2S3ZS30"/>
<keyword evidence="9" id="KW-1185">Reference proteome</keyword>
<dbReference type="EMBL" id="PPXC01000018">
    <property type="protein sequence ID" value="POH72046.1"/>
    <property type="molecule type" value="Genomic_DNA"/>
</dbReference>
<keyword evidence="4" id="KW-0572">Peptidoglycan-anchor</keyword>
<reference evidence="8 9" key="1">
    <citation type="submission" date="2018-01" db="EMBL/GenBank/DDBJ databases">
        <title>Arthrobacter sp. nov., from glaciers in China.</title>
        <authorList>
            <person name="Liu Q."/>
            <person name="Xin Y.-H."/>
        </authorList>
    </citation>
    <scope>NUCLEOTIDE SEQUENCE [LARGE SCALE GENOMIC DNA]</scope>
    <source>
        <strain evidence="8 9">HLT2-12-2</strain>
    </source>
</reference>